<accession>A0A9P6TVV7</accession>
<dbReference type="SUPFAM" id="SSF51055">
    <property type="entry name" value="Carbohydrate binding domain"/>
    <property type="match status" value="2"/>
</dbReference>
<evidence type="ECO:0000256" key="1">
    <source>
        <dbReference type="ARBA" id="ARBA00000822"/>
    </source>
</evidence>
<reference evidence="12" key="1">
    <citation type="journal article" date="2020" name="Fungal Divers.">
        <title>Resolving the Mortierellaceae phylogeny through synthesis of multi-gene phylogenetics and phylogenomics.</title>
        <authorList>
            <person name="Vandepol N."/>
            <person name="Liber J."/>
            <person name="Desiro A."/>
            <person name="Na H."/>
            <person name="Kennedy M."/>
            <person name="Barry K."/>
            <person name="Grigoriev I.V."/>
            <person name="Miller A.N."/>
            <person name="O'Donnell K."/>
            <person name="Stajich J.E."/>
            <person name="Bonito G."/>
        </authorList>
    </citation>
    <scope>NUCLEOTIDE SEQUENCE</scope>
    <source>
        <strain evidence="12">BC1065</strain>
    </source>
</reference>
<dbReference type="InterPro" id="IPR003610">
    <property type="entry name" value="CBM5/12"/>
</dbReference>
<dbReference type="EMBL" id="JAAAJB010001001">
    <property type="protein sequence ID" value="KAG0249436.1"/>
    <property type="molecule type" value="Genomic_DNA"/>
</dbReference>
<feature type="signal peptide" evidence="10">
    <location>
        <begin position="1"/>
        <end position="24"/>
    </location>
</feature>
<feature type="domain" description="GH18" evidence="11">
    <location>
        <begin position="31"/>
        <end position="319"/>
    </location>
</feature>
<dbReference type="PANTHER" id="PTHR45708:SF49">
    <property type="entry name" value="ENDOCHITINASE"/>
    <property type="match status" value="1"/>
</dbReference>
<dbReference type="PROSITE" id="PS51910">
    <property type="entry name" value="GH18_2"/>
    <property type="match status" value="1"/>
</dbReference>
<gene>
    <name evidence="12" type="primary">CHT1_1</name>
    <name evidence="12" type="ORF">DFQ27_000139</name>
</gene>
<sequence length="482" mass="50679">MLTPVRAALSAIFGLTLLTHSVSGFNPLSRTNVVNYWGQNSVSYSGGKEASLATYCQENTVDVFAVAFVHQIVDGKPLLNLANHCETTFNGSRLLHCPQIGADIKTCQARGKALVISIGGAAGQYSLDTPEQGTAFAQQIWDTFLGGSTSQRPFGDAVLDGVDLDLESGTNRGYPAFVNALRAKFATSSRPFYITAAPQCPYPDHALSASLNVAWFDLVWIQFYNNFCGTQNYGTPHFNFDQWNTWATTVSINKNVRILLGVPGGPGAAGSGIVTASQLVNILDGVKSYSNFGGVMLWDAGVAAKSGLASVAANYLRNNGGSTSTIRPTTTSTSIVITPTSTTPTTTSPTSGVCSAPAWNAATSYGGGSVVSYNGRKYTAQWWTQGDVPSSGAPWTDNGPCSGPTPTTTPGGCNGASAWSSATAYSTGAKVTYGGFEYTAQWWTQGDTPGTNPVWVRGAACSASAGAKRNLYAAEKFVNKRR</sequence>
<dbReference type="AlphaFoldDB" id="A0A9P6TVV7"/>
<evidence type="ECO:0000256" key="10">
    <source>
        <dbReference type="SAM" id="SignalP"/>
    </source>
</evidence>
<dbReference type="InterPro" id="IPR050542">
    <property type="entry name" value="Glycosyl_Hydrlase18_Chitinase"/>
</dbReference>
<dbReference type="OrthoDB" id="6020543at2759"/>
<dbReference type="SMART" id="SM00495">
    <property type="entry name" value="ChtBD3"/>
    <property type="match status" value="2"/>
</dbReference>
<name>A0A9P6TVV7_9FUNG</name>
<evidence type="ECO:0000259" key="11">
    <source>
        <dbReference type="PROSITE" id="PS51910"/>
    </source>
</evidence>
<dbReference type="GO" id="GO:0006032">
    <property type="term" value="P:chitin catabolic process"/>
    <property type="evidence" value="ECO:0007669"/>
    <property type="project" value="UniProtKB-KW"/>
</dbReference>
<keyword evidence="10" id="KW-0732">Signal</keyword>
<keyword evidence="3 8" id="KW-0378">Hydrolase</keyword>
<organism evidence="12 13">
    <name type="scientific">Actinomortierella ambigua</name>
    <dbReference type="NCBI Taxonomy" id="1343610"/>
    <lineage>
        <taxon>Eukaryota</taxon>
        <taxon>Fungi</taxon>
        <taxon>Fungi incertae sedis</taxon>
        <taxon>Mucoromycota</taxon>
        <taxon>Mortierellomycotina</taxon>
        <taxon>Mortierellomycetes</taxon>
        <taxon>Mortierellales</taxon>
        <taxon>Mortierellaceae</taxon>
        <taxon>Actinomortierella</taxon>
    </lineage>
</organism>
<dbReference type="GO" id="GO:0000272">
    <property type="term" value="P:polysaccharide catabolic process"/>
    <property type="evidence" value="ECO:0007669"/>
    <property type="project" value="UniProtKB-KW"/>
</dbReference>
<evidence type="ECO:0000256" key="3">
    <source>
        <dbReference type="ARBA" id="ARBA00022801"/>
    </source>
</evidence>
<proteinExistence type="inferred from homology"/>
<dbReference type="CDD" id="cd12215">
    <property type="entry name" value="ChiC_BD"/>
    <property type="match status" value="2"/>
</dbReference>
<evidence type="ECO:0000256" key="7">
    <source>
        <dbReference type="ARBA" id="ARBA00023326"/>
    </source>
</evidence>
<comment type="similarity">
    <text evidence="9">Belongs to the glycosyl hydrolase 18 family.</text>
</comment>
<comment type="catalytic activity">
    <reaction evidence="1">
        <text>Random endo-hydrolysis of N-acetyl-beta-D-glucosaminide (1-&gt;4)-beta-linkages in chitin and chitodextrins.</text>
        <dbReference type="EC" id="3.2.1.14"/>
    </reaction>
</comment>
<evidence type="ECO:0000256" key="8">
    <source>
        <dbReference type="RuleBase" id="RU000489"/>
    </source>
</evidence>
<dbReference type="InterPro" id="IPR017853">
    <property type="entry name" value="GH"/>
</dbReference>
<dbReference type="InterPro" id="IPR001223">
    <property type="entry name" value="Glyco_hydro18_cat"/>
</dbReference>
<keyword evidence="5" id="KW-0119">Carbohydrate metabolism</keyword>
<dbReference type="PANTHER" id="PTHR45708">
    <property type="entry name" value="ENDOCHITINASE"/>
    <property type="match status" value="1"/>
</dbReference>
<dbReference type="Pfam" id="PF02839">
    <property type="entry name" value="CBM_5_12"/>
    <property type="match status" value="2"/>
</dbReference>
<dbReference type="InterPro" id="IPR036573">
    <property type="entry name" value="CBM_sf_5/12"/>
</dbReference>
<evidence type="ECO:0000256" key="6">
    <source>
        <dbReference type="ARBA" id="ARBA00023295"/>
    </source>
</evidence>
<evidence type="ECO:0000256" key="9">
    <source>
        <dbReference type="RuleBase" id="RU004453"/>
    </source>
</evidence>
<evidence type="ECO:0000256" key="4">
    <source>
        <dbReference type="ARBA" id="ARBA00023024"/>
    </source>
</evidence>
<dbReference type="SUPFAM" id="SSF51445">
    <property type="entry name" value="(Trans)glycosidases"/>
    <property type="match status" value="1"/>
</dbReference>
<keyword evidence="4" id="KW-0146">Chitin degradation</keyword>
<dbReference type="EC" id="3.2.1.14" evidence="2"/>
<feature type="chain" id="PRO_5040255803" description="chitinase" evidence="10">
    <location>
        <begin position="25"/>
        <end position="482"/>
    </location>
</feature>
<dbReference type="PROSITE" id="PS01095">
    <property type="entry name" value="GH18_1"/>
    <property type="match status" value="1"/>
</dbReference>
<dbReference type="GO" id="GO:0008843">
    <property type="term" value="F:endochitinase activity"/>
    <property type="evidence" value="ECO:0007669"/>
    <property type="project" value="UniProtKB-EC"/>
</dbReference>
<dbReference type="GO" id="GO:0030246">
    <property type="term" value="F:carbohydrate binding"/>
    <property type="evidence" value="ECO:0007669"/>
    <property type="project" value="InterPro"/>
</dbReference>
<dbReference type="Gene3D" id="3.20.20.80">
    <property type="entry name" value="Glycosidases"/>
    <property type="match status" value="1"/>
</dbReference>
<keyword evidence="7" id="KW-0624">Polysaccharide degradation</keyword>
<dbReference type="Proteomes" id="UP000807716">
    <property type="component" value="Unassembled WGS sequence"/>
</dbReference>
<dbReference type="GO" id="GO:0005576">
    <property type="term" value="C:extracellular region"/>
    <property type="evidence" value="ECO:0007669"/>
    <property type="project" value="InterPro"/>
</dbReference>
<dbReference type="Pfam" id="PF00704">
    <property type="entry name" value="Glyco_hydro_18"/>
    <property type="match status" value="1"/>
</dbReference>
<evidence type="ECO:0000256" key="5">
    <source>
        <dbReference type="ARBA" id="ARBA00023277"/>
    </source>
</evidence>
<dbReference type="Gene3D" id="2.10.10.20">
    <property type="entry name" value="Carbohydrate-binding module superfamily 5/12"/>
    <property type="match status" value="2"/>
</dbReference>
<keyword evidence="13" id="KW-1185">Reference proteome</keyword>
<evidence type="ECO:0000256" key="2">
    <source>
        <dbReference type="ARBA" id="ARBA00012729"/>
    </source>
</evidence>
<protein>
    <recommendedName>
        <fullName evidence="2">chitinase</fullName>
        <ecNumber evidence="2">3.2.1.14</ecNumber>
    </recommendedName>
</protein>
<dbReference type="InterPro" id="IPR001579">
    <property type="entry name" value="Glyco_hydro_18_chit_AS"/>
</dbReference>
<evidence type="ECO:0000313" key="12">
    <source>
        <dbReference type="EMBL" id="KAG0249436.1"/>
    </source>
</evidence>
<evidence type="ECO:0000313" key="13">
    <source>
        <dbReference type="Proteomes" id="UP000807716"/>
    </source>
</evidence>
<keyword evidence="6 8" id="KW-0326">Glycosidase</keyword>
<comment type="caution">
    <text evidence="12">The sequence shown here is derived from an EMBL/GenBank/DDBJ whole genome shotgun (WGS) entry which is preliminary data.</text>
</comment>